<dbReference type="Proteomes" id="UP000294593">
    <property type="component" value="Unassembled WGS sequence"/>
</dbReference>
<protein>
    <submittedName>
        <fullName evidence="2">Uncharacterized protein</fullName>
    </submittedName>
</protein>
<evidence type="ECO:0000313" key="2">
    <source>
        <dbReference type="EMBL" id="TDP83002.1"/>
    </source>
</evidence>
<feature type="region of interest" description="Disordered" evidence="1">
    <location>
        <begin position="201"/>
        <end position="233"/>
    </location>
</feature>
<dbReference type="AlphaFoldDB" id="A0A4R6RAH1"/>
<accession>A0A4R6RAH1</accession>
<feature type="compositionally biased region" description="Polar residues" evidence="1">
    <location>
        <begin position="208"/>
        <end position="225"/>
    </location>
</feature>
<comment type="caution">
    <text evidence="2">The sequence shown here is derived from an EMBL/GenBank/DDBJ whole genome shotgun (WGS) entry which is preliminary data.</text>
</comment>
<keyword evidence="3" id="KW-1185">Reference proteome</keyword>
<dbReference type="EMBL" id="SNXW01000005">
    <property type="protein sequence ID" value="TDP83002.1"/>
    <property type="molecule type" value="Genomic_DNA"/>
</dbReference>
<proteinExistence type="predicted"/>
<dbReference type="RefSeq" id="WP_133609028.1">
    <property type="nucleotide sequence ID" value="NZ_SNXW01000005.1"/>
</dbReference>
<reference evidence="2 3" key="1">
    <citation type="submission" date="2019-03" db="EMBL/GenBank/DDBJ databases">
        <title>Genomic Encyclopedia of Type Strains, Phase IV (KMG-IV): sequencing the most valuable type-strain genomes for metagenomic binning, comparative biology and taxonomic classification.</title>
        <authorList>
            <person name="Goeker M."/>
        </authorList>
    </citation>
    <scope>NUCLEOTIDE SEQUENCE [LARGE SCALE GENOMIC DNA]</scope>
    <source>
        <strain evidence="2 3">DSM 11901</strain>
    </source>
</reference>
<name>A0A4R6RAH1_9BURK</name>
<gene>
    <name evidence="2" type="ORF">EV672_105189</name>
</gene>
<organism evidence="2 3">
    <name type="scientific">Aquabacterium commune</name>
    <dbReference type="NCBI Taxonomy" id="70586"/>
    <lineage>
        <taxon>Bacteria</taxon>
        <taxon>Pseudomonadati</taxon>
        <taxon>Pseudomonadota</taxon>
        <taxon>Betaproteobacteria</taxon>
        <taxon>Burkholderiales</taxon>
        <taxon>Aquabacterium</taxon>
    </lineage>
</organism>
<sequence>MTTWVAAARAGLAVGGMAVWLGLSGMVHAGPRDGLPQRNLLVEWRVGGQGASTQRQAGIEVGRVIIDSRRGVIGQAGITAGTVRTESQGSSVQQVMVLNGGRARLYMGRSQSVTAWQLVFSPGLMALPQTVWIDVGEGIHVTPRWSGGRDVVVDIEAQSRQPVQPGSAYGGQLDPDGQTRRTELASTVSVPLGEWVVVARNGGREQRSQSGTLSTRDVESSQSEQLEIRVTAP</sequence>
<evidence type="ECO:0000313" key="3">
    <source>
        <dbReference type="Proteomes" id="UP000294593"/>
    </source>
</evidence>
<dbReference type="OrthoDB" id="9153297at2"/>
<evidence type="ECO:0000256" key="1">
    <source>
        <dbReference type="SAM" id="MobiDB-lite"/>
    </source>
</evidence>